<feature type="binding site" evidence="6">
    <location>
        <position position="303"/>
    </location>
    <ligand>
        <name>Fe cation</name>
        <dbReference type="ChEBI" id="CHEBI:24875"/>
    </ligand>
</feature>
<dbReference type="SUPFAM" id="SSF53067">
    <property type="entry name" value="Actin-like ATPase domain"/>
    <property type="match status" value="2"/>
</dbReference>
<keyword evidence="1 6" id="KW-0808">Transferase</keyword>
<dbReference type="InterPro" id="IPR043129">
    <property type="entry name" value="ATPase_NBD"/>
</dbReference>
<evidence type="ECO:0000313" key="8">
    <source>
        <dbReference type="EMBL" id="PIP16572.1"/>
    </source>
</evidence>
<keyword evidence="4 6" id="KW-0012">Acyltransferase</keyword>
<evidence type="ECO:0000259" key="7">
    <source>
        <dbReference type="Pfam" id="PF00814"/>
    </source>
</evidence>
<feature type="binding site" evidence="6">
    <location>
        <position position="174"/>
    </location>
    <ligand>
        <name>substrate</name>
    </ligand>
</feature>
<dbReference type="FunFam" id="3.30.420.40:FF:000012">
    <property type="entry name" value="tRNA N6-adenosine threonylcarbamoyltransferase"/>
    <property type="match status" value="1"/>
</dbReference>
<dbReference type="NCBIfam" id="TIGR00329">
    <property type="entry name" value="gcp_kae1"/>
    <property type="match status" value="1"/>
</dbReference>
<dbReference type="Proteomes" id="UP000230392">
    <property type="component" value="Unassembled WGS sequence"/>
</dbReference>
<evidence type="ECO:0000256" key="3">
    <source>
        <dbReference type="ARBA" id="ARBA00022723"/>
    </source>
</evidence>
<feature type="binding site" evidence="6">
    <location>
        <position position="275"/>
    </location>
    <ligand>
        <name>substrate</name>
    </ligand>
</feature>
<dbReference type="InterPro" id="IPR000905">
    <property type="entry name" value="Gcp-like_dom"/>
</dbReference>
<dbReference type="AlphaFoldDB" id="A0A2G9YBL9"/>
<dbReference type="GO" id="GO:0005506">
    <property type="term" value="F:iron ion binding"/>
    <property type="evidence" value="ECO:0007669"/>
    <property type="project" value="UniProtKB-UniRule"/>
</dbReference>
<feature type="binding site" evidence="6">
    <location>
        <position position="187"/>
    </location>
    <ligand>
        <name>substrate</name>
    </ligand>
</feature>
<evidence type="ECO:0000313" key="9">
    <source>
        <dbReference type="Proteomes" id="UP000230392"/>
    </source>
</evidence>
<feature type="binding site" evidence="6">
    <location>
        <position position="123"/>
    </location>
    <ligand>
        <name>Fe cation</name>
        <dbReference type="ChEBI" id="CHEBI:24875"/>
    </ligand>
</feature>
<dbReference type="GO" id="GO:0005737">
    <property type="term" value="C:cytoplasm"/>
    <property type="evidence" value="ECO:0007669"/>
    <property type="project" value="UniProtKB-SubCell"/>
</dbReference>
<sequence length="316" mass="33769">MLILGIESSCDETAIALVADGNKVLASEVASQEDIHSLYGGVVPELASRRHLEVIVPLFRLCLKKAGFENPLLGKPDLSAISAVAATTKPGLSGSLLIGENFGRAIASALEVPFFPVDHLEAHLSANFLPEMPPFPALGLVVSGGHSSLFLVTGPNGFEVLGETRDDAAGEAFDKVARLLSLPYPGGPQIENLAEESKSPVRFPLPGVRNSYDFSFSGLKTAVAYYLKGTPDAEKAEVAAGFQQSVAEGLVRNLDYAYRREPVRSVLTGGGVLANNFIRNRLKVWAKENQVELRIPPIALSLDNAVMVSLRAFWGC</sequence>
<dbReference type="EC" id="2.3.1.234" evidence="6"/>
<feature type="binding site" evidence="6">
    <location>
        <begin position="141"/>
        <end position="145"/>
    </location>
    <ligand>
        <name>substrate</name>
    </ligand>
</feature>
<protein>
    <recommendedName>
        <fullName evidence="6">tRNA N6-adenosine threonylcarbamoyltransferase</fullName>
        <ecNumber evidence="6">2.3.1.234</ecNumber>
    </recommendedName>
    <alternativeName>
        <fullName evidence="6">N6-L-threonylcarbamoyladenine synthase</fullName>
        <shortName evidence="6">t(6)A synthase</shortName>
    </alternativeName>
    <alternativeName>
        <fullName evidence="6">t(6)A37 threonylcarbamoyladenosine biosynthesis protein TsaD</fullName>
    </alternativeName>
    <alternativeName>
        <fullName evidence="6">tRNA threonylcarbamoyladenosine biosynthesis protein TsaD</fullName>
    </alternativeName>
</protein>
<dbReference type="PANTHER" id="PTHR11735:SF6">
    <property type="entry name" value="TRNA N6-ADENOSINE THREONYLCARBAMOYLTRANSFERASE, MITOCHONDRIAL"/>
    <property type="match status" value="1"/>
</dbReference>
<dbReference type="Gene3D" id="3.30.420.40">
    <property type="match status" value="2"/>
</dbReference>
<comment type="similarity">
    <text evidence="6">Belongs to the KAE1 / TsaD family.</text>
</comment>
<comment type="caution">
    <text evidence="8">The sequence shown here is derived from an EMBL/GenBank/DDBJ whole genome shotgun (WGS) entry which is preliminary data.</text>
</comment>
<feature type="binding site" evidence="6">
    <location>
        <position position="191"/>
    </location>
    <ligand>
        <name>substrate</name>
    </ligand>
</feature>
<reference evidence="8 9" key="1">
    <citation type="submission" date="2017-09" db="EMBL/GenBank/DDBJ databases">
        <title>Depth-based differentiation of microbial function through sediment-hosted aquifers and enrichment of novel symbionts in the deep terrestrial subsurface.</title>
        <authorList>
            <person name="Probst A.J."/>
            <person name="Ladd B."/>
            <person name="Jarett J.K."/>
            <person name="Geller-Mcgrath D.E."/>
            <person name="Sieber C.M."/>
            <person name="Emerson J.B."/>
            <person name="Anantharaman K."/>
            <person name="Thomas B.C."/>
            <person name="Malmstrom R."/>
            <person name="Stieglmeier M."/>
            <person name="Klingl A."/>
            <person name="Woyke T."/>
            <person name="Ryan C.M."/>
            <person name="Banfield J.F."/>
        </authorList>
    </citation>
    <scope>NUCLEOTIDE SEQUENCE [LARGE SCALE GENOMIC DNA]</scope>
    <source>
        <strain evidence="8">CG23_combo_of_CG06-09_8_20_14_all_48_7</strain>
    </source>
</reference>
<organism evidence="8 9">
    <name type="scientific">bacterium (Candidatus Ratteibacteria) CG23_combo_of_CG06-09_8_20_14_all_48_7</name>
    <dbReference type="NCBI Taxonomy" id="2014292"/>
    <lineage>
        <taxon>Bacteria</taxon>
        <taxon>Candidatus Ratteibacteria</taxon>
    </lineage>
</organism>
<evidence type="ECO:0000256" key="1">
    <source>
        <dbReference type="ARBA" id="ARBA00022679"/>
    </source>
</evidence>
<dbReference type="GO" id="GO:0002949">
    <property type="term" value="P:tRNA threonylcarbamoyladenosine modification"/>
    <property type="evidence" value="ECO:0007669"/>
    <property type="project" value="UniProtKB-UniRule"/>
</dbReference>
<dbReference type="EMBL" id="PCRF01000065">
    <property type="protein sequence ID" value="PIP16572.1"/>
    <property type="molecule type" value="Genomic_DNA"/>
</dbReference>
<dbReference type="GO" id="GO:0061711">
    <property type="term" value="F:tRNA N(6)-L-threonylcarbamoyladenine synthase activity"/>
    <property type="evidence" value="ECO:0007669"/>
    <property type="project" value="UniProtKB-EC"/>
</dbReference>
<dbReference type="PANTHER" id="PTHR11735">
    <property type="entry name" value="TRNA N6-ADENOSINE THREONYLCARBAMOYLTRANSFERASE"/>
    <property type="match status" value="1"/>
</dbReference>
<keyword evidence="2 6" id="KW-0819">tRNA processing</keyword>
<dbReference type="Pfam" id="PF00814">
    <property type="entry name" value="TsaD"/>
    <property type="match status" value="1"/>
</dbReference>
<feature type="domain" description="Gcp-like" evidence="7">
    <location>
        <begin position="23"/>
        <end position="308"/>
    </location>
</feature>
<keyword evidence="3 6" id="KW-0479">Metal-binding</keyword>
<dbReference type="NCBIfam" id="TIGR03723">
    <property type="entry name" value="T6A_TsaD_YgjD"/>
    <property type="match status" value="1"/>
</dbReference>
<feature type="binding site" evidence="6">
    <location>
        <position position="119"/>
    </location>
    <ligand>
        <name>Fe cation</name>
        <dbReference type="ChEBI" id="CHEBI:24875"/>
    </ligand>
</feature>
<dbReference type="InterPro" id="IPR022450">
    <property type="entry name" value="TsaD"/>
</dbReference>
<comment type="cofactor">
    <cofactor evidence="6">
        <name>Fe(2+)</name>
        <dbReference type="ChEBI" id="CHEBI:29033"/>
    </cofactor>
    <text evidence="6">Binds 1 Fe(2+) ion per subunit.</text>
</comment>
<keyword evidence="6" id="KW-0408">Iron</keyword>
<evidence type="ECO:0000256" key="4">
    <source>
        <dbReference type="ARBA" id="ARBA00023315"/>
    </source>
</evidence>
<gene>
    <name evidence="6 8" type="primary">tsaD</name>
    <name evidence="8" type="ORF">COX46_01420</name>
</gene>
<evidence type="ECO:0000256" key="5">
    <source>
        <dbReference type="ARBA" id="ARBA00048117"/>
    </source>
</evidence>
<dbReference type="InterPro" id="IPR017861">
    <property type="entry name" value="KAE1/TsaD"/>
</dbReference>
<comment type="function">
    <text evidence="6">Required for the formation of a threonylcarbamoyl group on adenosine at position 37 (t(6)A37) in tRNAs that read codons beginning with adenine. Is involved in the transfer of the threonylcarbamoyl moiety of threonylcarbamoyl-AMP (TC-AMP) to the N6 group of A37, together with TsaE and TsaB. TsaD likely plays a direct catalytic role in this reaction.</text>
</comment>
<dbReference type="HAMAP" id="MF_01445">
    <property type="entry name" value="TsaD"/>
    <property type="match status" value="1"/>
</dbReference>
<comment type="catalytic activity">
    <reaction evidence="5 6">
        <text>L-threonylcarbamoyladenylate + adenosine(37) in tRNA = N(6)-L-threonylcarbamoyladenosine(37) in tRNA + AMP + H(+)</text>
        <dbReference type="Rhea" id="RHEA:37059"/>
        <dbReference type="Rhea" id="RHEA-COMP:10162"/>
        <dbReference type="Rhea" id="RHEA-COMP:10163"/>
        <dbReference type="ChEBI" id="CHEBI:15378"/>
        <dbReference type="ChEBI" id="CHEBI:73682"/>
        <dbReference type="ChEBI" id="CHEBI:74411"/>
        <dbReference type="ChEBI" id="CHEBI:74418"/>
        <dbReference type="ChEBI" id="CHEBI:456215"/>
        <dbReference type="EC" id="2.3.1.234"/>
    </reaction>
</comment>
<proteinExistence type="inferred from homology"/>
<keyword evidence="6" id="KW-0963">Cytoplasm</keyword>
<accession>A0A2G9YBL9</accession>
<comment type="subcellular location">
    <subcellularLocation>
        <location evidence="6">Cytoplasm</location>
    </subcellularLocation>
</comment>
<evidence type="ECO:0000256" key="6">
    <source>
        <dbReference type="HAMAP-Rule" id="MF_01445"/>
    </source>
</evidence>
<dbReference type="PRINTS" id="PR00789">
    <property type="entry name" value="OSIALOPTASE"/>
</dbReference>
<evidence type="ECO:0000256" key="2">
    <source>
        <dbReference type="ARBA" id="ARBA00022694"/>
    </source>
</evidence>
<name>A0A2G9YBL9_9BACT</name>